<keyword evidence="3" id="KW-1185">Reference proteome</keyword>
<organism evidence="2 3">
    <name type="scientific">Eruca vesicaria subsp. sativa</name>
    <name type="common">Garden rocket</name>
    <name type="synonym">Eruca sativa</name>
    <dbReference type="NCBI Taxonomy" id="29727"/>
    <lineage>
        <taxon>Eukaryota</taxon>
        <taxon>Viridiplantae</taxon>
        <taxon>Streptophyta</taxon>
        <taxon>Embryophyta</taxon>
        <taxon>Tracheophyta</taxon>
        <taxon>Spermatophyta</taxon>
        <taxon>Magnoliopsida</taxon>
        <taxon>eudicotyledons</taxon>
        <taxon>Gunneridae</taxon>
        <taxon>Pentapetalae</taxon>
        <taxon>rosids</taxon>
        <taxon>malvids</taxon>
        <taxon>Brassicales</taxon>
        <taxon>Brassicaceae</taxon>
        <taxon>Brassiceae</taxon>
        <taxon>Eruca</taxon>
    </lineage>
</organism>
<proteinExistence type="predicted"/>
<gene>
    <name evidence="2" type="ORF">ERUC_LOCUS15624</name>
</gene>
<sequence>MKINQATLFELILIARGAYTHLLPFASTISRSLRTRQRLSRQSSSDFEIMALANTEMELSGMYIFGDVYGIKTTYNDETQANHGVMVTIRVDMSVCMSSPINWKINASTHINWLRKRKRKKSGWRRSAIQELFQKTRTTSLRRKFRKEALSQGLRKFKKRQRNPPRNQLLKKFTRLWQATYYIKKREEEEKLRRDKNTNIKHKQRQEGASRRLVREGEEAMQERWRGR</sequence>
<dbReference type="EMBL" id="CAKOAT010146266">
    <property type="protein sequence ID" value="CAH8341390.1"/>
    <property type="molecule type" value="Genomic_DNA"/>
</dbReference>
<protein>
    <submittedName>
        <fullName evidence="2">Uncharacterized protein</fullName>
    </submittedName>
</protein>
<feature type="compositionally biased region" description="Basic and acidic residues" evidence="1">
    <location>
        <begin position="205"/>
        <end position="228"/>
    </location>
</feature>
<comment type="caution">
    <text evidence="2">The sequence shown here is derived from an EMBL/GenBank/DDBJ whole genome shotgun (WGS) entry which is preliminary data.</text>
</comment>
<accession>A0ABC8JZV4</accession>
<dbReference type="AlphaFoldDB" id="A0ABC8JZV4"/>
<dbReference type="Proteomes" id="UP001642260">
    <property type="component" value="Unassembled WGS sequence"/>
</dbReference>
<name>A0ABC8JZV4_ERUVS</name>
<evidence type="ECO:0000256" key="1">
    <source>
        <dbReference type="SAM" id="MobiDB-lite"/>
    </source>
</evidence>
<evidence type="ECO:0000313" key="2">
    <source>
        <dbReference type="EMBL" id="CAH8341390.1"/>
    </source>
</evidence>
<evidence type="ECO:0000313" key="3">
    <source>
        <dbReference type="Proteomes" id="UP001642260"/>
    </source>
</evidence>
<feature type="region of interest" description="Disordered" evidence="1">
    <location>
        <begin position="192"/>
        <end position="228"/>
    </location>
</feature>
<reference evidence="2 3" key="1">
    <citation type="submission" date="2022-03" db="EMBL/GenBank/DDBJ databases">
        <authorList>
            <person name="Macdonald S."/>
            <person name="Ahmed S."/>
            <person name="Newling K."/>
        </authorList>
    </citation>
    <scope>NUCLEOTIDE SEQUENCE [LARGE SCALE GENOMIC DNA]</scope>
</reference>